<organism evidence="1 2">
    <name type="scientific">Paenibacillus mucilaginosus (strain KNP414)</name>
    <dbReference type="NCBI Taxonomy" id="1036673"/>
    <lineage>
        <taxon>Bacteria</taxon>
        <taxon>Bacillati</taxon>
        <taxon>Bacillota</taxon>
        <taxon>Bacilli</taxon>
        <taxon>Bacillales</taxon>
        <taxon>Paenibacillaceae</taxon>
        <taxon>Paenibacillus</taxon>
    </lineage>
</organism>
<reference evidence="2" key="1">
    <citation type="submission" date="2011-06" db="EMBL/GenBank/DDBJ databases">
        <title>Complete genome sequence of Paenibacillus mucilaginosus KNP414.</title>
        <authorList>
            <person name="Wang J."/>
            <person name="Hu S."/>
            <person name="Hu X."/>
            <person name="Zhang B."/>
            <person name="Dong D."/>
            <person name="Zhang S."/>
            <person name="Zhao K."/>
            <person name="Wu D."/>
        </authorList>
    </citation>
    <scope>NUCLEOTIDE SEQUENCE [LARGE SCALE GENOMIC DNA]</scope>
    <source>
        <strain evidence="2">KNP414</strain>
    </source>
</reference>
<dbReference type="HOGENOM" id="CLU_3330965_0_0_9"/>
<accession>F8F5P0</accession>
<gene>
    <name evidence="1" type="ordered locus">KNP414_02652</name>
</gene>
<reference evidence="1 2" key="2">
    <citation type="journal article" date="2013" name="Genome Announc.">
        <title>Genome Sequence of Growth-Improving Paenibacillus mucilaginosus Strain KNP414.</title>
        <authorList>
            <person name="Lu J.J."/>
            <person name="Wang J.F."/>
            <person name="Hu X.F."/>
        </authorList>
    </citation>
    <scope>NUCLEOTIDE SEQUENCE [LARGE SCALE GENOMIC DNA]</scope>
    <source>
        <strain evidence="1 2">KNP414</strain>
    </source>
</reference>
<evidence type="ECO:0000313" key="2">
    <source>
        <dbReference type="Proteomes" id="UP000006620"/>
    </source>
</evidence>
<proteinExistence type="predicted"/>
<name>F8F5P0_PAEMK</name>
<dbReference type="KEGG" id="pms:KNP414_02652"/>
<protein>
    <submittedName>
        <fullName evidence="1">Uncharacterized protein</fullName>
    </submittedName>
</protein>
<dbReference type="EMBL" id="CP002869">
    <property type="protein sequence ID" value="AEI41213.1"/>
    <property type="molecule type" value="Genomic_DNA"/>
</dbReference>
<evidence type="ECO:0000313" key="1">
    <source>
        <dbReference type="EMBL" id="AEI41213.1"/>
    </source>
</evidence>
<dbReference type="AlphaFoldDB" id="F8F5P0"/>
<sequence length="38" mass="4553">MRTLWNAGEEARALWQAHHQALQRVSLVLPQERMQRLK</sequence>
<dbReference type="Proteomes" id="UP000006620">
    <property type="component" value="Chromosome"/>
</dbReference>